<organism evidence="1 2">
    <name type="scientific">Nicotiana attenuata</name>
    <name type="common">Coyote tobacco</name>
    <dbReference type="NCBI Taxonomy" id="49451"/>
    <lineage>
        <taxon>Eukaryota</taxon>
        <taxon>Viridiplantae</taxon>
        <taxon>Streptophyta</taxon>
        <taxon>Embryophyta</taxon>
        <taxon>Tracheophyta</taxon>
        <taxon>Spermatophyta</taxon>
        <taxon>Magnoliopsida</taxon>
        <taxon>eudicotyledons</taxon>
        <taxon>Gunneridae</taxon>
        <taxon>Pentapetalae</taxon>
        <taxon>asterids</taxon>
        <taxon>lamiids</taxon>
        <taxon>Solanales</taxon>
        <taxon>Solanaceae</taxon>
        <taxon>Nicotianoideae</taxon>
        <taxon>Nicotianeae</taxon>
        <taxon>Nicotiana</taxon>
    </lineage>
</organism>
<reference evidence="1" key="1">
    <citation type="submission" date="2016-11" db="EMBL/GenBank/DDBJ databases">
        <title>The genome of Nicotiana attenuata.</title>
        <authorList>
            <person name="Xu S."/>
            <person name="Brockmoeller T."/>
            <person name="Gaquerel E."/>
            <person name="Navarro A."/>
            <person name="Kuhl H."/>
            <person name="Gase K."/>
            <person name="Ling Z."/>
            <person name="Zhou W."/>
            <person name="Kreitzer C."/>
            <person name="Stanke M."/>
            <person name="Tang H."/>
            <person name="Lyons E."/>
            <person name="Pandey P."/>
            <person name="Pandey S.P."/>
            <person name="Timmermann B."/>
            <person name="Baldwin I.T."/>
        </authorList>
    </citation>
    <scope>NUCLEOTIDE SEQUENCE [LARGE SCALE GENOMIC DNA]</scope>
    <source>
        <strain evidence="1">UT</strain>
    </source>
</reference>
<dbReference type="EMBL" id="MJEQ01037193">
    <property type="protein sequence ID" value="OIS97194.1"/>
    <property type="molecule type" value="Genomic_DNA"/>
</dbReference>
<name>A0A1J6IE18_NICAT</name>
<proteinExistence type="predicted"/>
<gene>
    <name evidence="1" type="ORF">A4A49_37808</name>
</gene>
<dbReference type="AlphaFoldDB" id="A0A1J6IE18"/>
<accession>A0A1J6IE18</accession>
<dbReference type="Gramene" id="OIS97194">
    <property type="protein sequence ID" value="OIS97194"/>
    <property type="gene ID" value="A4A49_37808"/>
</dbReference>
<comment type="caution">
    <text evidence="1">The sequence shown here is derived from an EMBL/GenBank/DDBJ whole genome shotgun (WGS) entry which is preliminary data.</text>
</comment>
<keyword evidence="2" id="KW-1185">Reference proteome</keyword>
<evidence type="ECO:0000313" key="2">
    <source>
        <dbReference type="Proteomes" id="UP000187609"/>
    </source>
</evidence>
<dbReference type="Proteomes" id="UP000187609">
    <property type="component" value="Unassembled WGS sequence"/>
</dbReference>
<sequence length="69" mass="7929">MEKILFNFFQANTAQMCVLVRQKRSQPRHGCKQSIACERGASNHSPYQAKIRVKLSLCPMVYSTNKQVQ</sequence>
<evidence type="ECO:0000313" key="1">
    <source>
        <dbReference type="EMBL" id="OIS97194.1"/>
    </source>
</evidence>
<protein>
    <submittedName>
        <fullName evidence="1">Uncharacterized protein</fullName>
    </submittedName>
</protein>